<dbReference type="OrthoDB" id="5011134at2759"/>
<dbReference type="EMBL" id="NKUJ01000291">
    <property type="protein sequence ID" value="RMJ08364.1"/>
    <property type="molecule type" value="Genomic_DNA"/>
</dbReference>
<organism evidence="2 3">
    <name type="scientific">Fusarium kuroshium</name>
    <dbReference type="NCBI Taxonomy" id="2010991"/>
    <lineage>
        <taxon>Eukaryota</taxon>
        <taxon>Fungi</taxon>
        <taxon>Dikarya</taxon>
        <taxon>Ascomycota</taxon>
        <taxon>Pezizomycotina</taxon>
        <taxon>Sordariomycetes</taxon>
        <taxon>Hypocreomycetidae</taxon>
        <taxon>Hypocreales</taxon>
        <taxon>Nectriaceae</taxon>
        <taxon>Fusarium</taxon>
        <taxon>Fusarium solani species complex</taxon>
    </lineage>
</organism>
<evidence type="ECO:0000313" key="2">
    <source>
        <dbReference type="EMBL" id="RMJ08364.1"/>
    </source>
</evidence>
<evidence type="ECO:0000313" key="3">
    <source>
        <dbReference type="Proteomes" id="UP000277212"/>
    </source>
</evidence>
<dbReference type="AlphaFoldDB" id="A0A3M2RSZ3"/>
<reference evidence="2 3" key="1">
    <citation type="submission" date="2017-06" db="EMBL/GenBank/DDBJ databases">
        <title>Comparative genomic analysis of Ambrosia Fusariam Clade fungi.</title>
        <authorList>
            <person name="Stajich J.E."/>
            <person name="Carrillo J."/>
            <person name="Kijimoto T."/>
            <person name="Eskalen A."/>
            <person name="O'Donnell K."/>
            <person name="Kasson M."/>
        </authorList>
    </citation>
    <scope>NUCLEOTIDE SEQUENCE [LARGE SCALE GENOMIC DNA]</scope>
    <source>
        <strain evidence="2">UCR3666</strain>
    </source>
</reference>
<name>A0A3M2RSZ3_9HYPO</name>
<feature type="region of interest" description="Disordered" evidence="1">
    <location>
        <begin position="1"/>
        <end position="35"/>
    </location>
</feature>
<evidence type="ECO:0000256" key="1">
    <source>
        <dbReference type="SAM" id="MobiDB-lite"/>
    </source>
</evidence>
<comment type="caution">
    <text evidence="2">The sequence shown here is derived from an EMBL/GenBank/DDBJ whole genome shotgun (WGS) entry which is preliminary data.</text>
</comment>
<gene>
    <name evidence="2" type="ORF">CDV36_012028</name>
</gene>
<dbReference type="Proteomes" id="UP000277212">
    <property type="component" value="Unassembled WGS sequence"/>
</dbReference>
<protein>
    <submittedName>
        <fullName evidence="2">Uncharacterized protein</fullName>
    </submittedName>
</protein>
<proteinExistence type="predicted"/>
<accession>A0A3M2RSZ3</accession>
<sequence length="148" mass="17112">MTSETGNGSSADGANKGPDANPPPSKFTRSRRHLRANRRWKENVTRVLGEEFQDQRREDWTYEEAERAARLLCWGLTRGAIGKILGRTEFAVHKYVRKNRDIVDVFKKDEEHVLNWQDSCPAEEEEEEETYCNIVIHTINSPFGDYSP</sequence>
<feature type="compositionally biased region" description="Polar residues" evidence="1">
    <location>
        <begin position="1"/>
        <end position="12"/>
    </location>
</feature>
<keyword evidence="3" id="KW-1185">Reference proteome</keyword>